<accession>A0A2J6RUC3</accession>
<dbReference type="Pfam" id="PF00107">
    <property type="entry name" value="ADH_zinc_N"/>
    <property type="match status" value="1"/>
</dbReference>
<feature type="domain" description="Enoyl reductase (ER)" evidence="1">
    <location>
        <begin position="20"/>
        <end position="345"/>
    </location>
</feature>
<dbReference type="PANTHER" id="PTHR45033:SF2">
    <property type="entry name" value="ZINC-TYPE ALCOHOL DEHYDROGENASE-LIKE PROTEIN C1773.06C"/>
    <property type="match status" value="1"/>
</dbReference>
<evidence type="ECO:0000259" key="1">
    <source>
        <dbReference type="SMART" id="SM00829"/>
    </source>
</evidence>
<dbReference type="InterPro" id="IPR011032">
    <property type="entry name" value="GroES-like_sf"/>
</dbReference>
<dbReference type="InterPro" id="IPR013154">
    <property type="entry name" value="ADH-like_N"/>
</dbReference>
<dbReference type="InterPro" id="IPR020843">
    <property type="entry name" value="ER"/>
</dbReference>
<dbReference type="EMBL" id="KZ613943">
    <property type="protein sequence ID" value="PMD42118.1"/>
    <property type="molecule type" value="Genomic_DNA"/>
</dbReference>
<dbReference type="Gene3D" id="3.40.50.720">
    <property type="entry name" value="NAD(P)-binding Rossmann-like Domain"/>
    <property type="match status" value="1"/>
</dbReference>
<sequence length="349" mass="37954">MDQHHRAPAVMKQWVLRNAGTFDGLKLESAHLPQISDFDVLVKIHAASLNYRDLMIAKKTYYWPVEDGRVLVSDFAGEVFNVGPKVTRFVRGDRVAGCVHQTHVAGVLTEKDAAQALGALLDGGLREYGIFREEGLVRIPNNLSFREGATLPCAALTAWNALYGGKPLRPGDIVLTLGTGGVSLFGVQFARVGGAEVISTTSSDDKAVVLRKLGARHVINYREDGEWGQTAKKLSNGGRGADYVLEISGPNTLEQSALAATMDGTIARIGTRGGNQSGTAILPHTSFANTRRIVIGSRIQFEEMNRAIEVNDIHPVIDQRVFGFQEVPEAFQYLWDQKAVGKVVIDICS</sequence>
<dbReference type="SMART" id="SM00829">
    <property type="entry name" value="PKS_ER"/>
    <property type="match status" value="1"/>
</dbReference>
<dbReference type="Pfam" id="PF08240">
    <property type="entry name" value="ADH_N"/>
    <property type="match status" value="1"/>
</dbReference>
<keyword evidence="3" id="KW-1185">Reference proteome</keyword>
<dbReference type="PANTHER" id="PTHR45033">
    <property type="match status" value="1"/>
</dbReference>
<dbReference type="InterPro" id="IPR036291">
    <property type="entry name" value="NAD(P)-bd_dom_sf"/>
</dbReference>
<dbReference type="Gene3D" id="3.90.180.10">
    <property type="entry name" value="Medium-chain alcohol dehydrogenases, catalytic domain"/>
    <property type="match status" value="1"/>
</dbReference>
<dbReference type="Proteomes" id="UP000235786">
    <property type="component" value="Unassembled WGS sequence"/>
</dbReference>
<dbReference type="SUPFAM" id="SSF50129">
    <property type="entry name" value="GroES-like"/>
    <property type="match status" value="1"/>
</dbReference>
<name>A0A2J6RUC3_HYAVF</name>
<dbReference type="AlphaFoldDB" id="A0A2J6RUC3"/>
<dbReference type="CDD" id="cd08276">
    <property type="entry name" value="MDR7"/>
    <property type="match status" value="1"/>
</dbReference>
<dbReference type="GO" id="GO:0016491">
    <property type="term" value="F:oxidoreductase activity"/>
    <property type="evidence" value="ECO:0007669"/>
    <property type="project" value="InterPro"/>
</dbReference>
<dbReference type="OrthoDB" id="3509362at2759"/>
<gene>
    <name evidence="2" type="ORF">L207DRAFT_485560</name>
</gene>
<organism evidence="2 3">
    <name type="scientific">Hyaloscypha variabilis (strain UAMH 11265 / GT02V1 / F)</name>
    <name type="common">Meliniomyces variabilis</name>
    <dbReference type="NCBI Taxonomy" id="1149755"/>
    <lineage>
        <taxon>Eukaryota</taxon>
        <taxon>Fungi</taxon>
        <taxon>Dikarya</taxon>
        <taxon>Ascomycota</taxon>
        <taxon>Pezizomycotina</taxon>
        <taxon>Leotiomycetes</taxon>
        <taxon>Helotiales</taxon>
        <taxon>Hyaloscyphaceae</taxon>
        <taxon>Hyaloscypha</taxon>
        <taxon>Hyaloscypha variabilis</taxon>
    </lineage>
</organism>
<evidence type="ECO:0000313" key="2">
    <source>
        <dbReference type="EMBL" id="PMD42118.1"/>
    </source>
</evidence>
<reference evidence="2 3" key="1">
    <citation type="submission" date="2016-04" db="EMBL/GenBank/DDBJ databases">
        <title>A degradative enzymes factory behind the ericoid mycorrhizal symbiosis.</title>
        <authorList>
            <consortium name="DOE Joint Genome Institute"/>
            <person name="Martino E."/>
            <person name="Morin E."/>
            <person name="Grelet G."/>
            <person name="Kuo A."/>
            <person name="Kohler A."/>
            <person name="Daghino S."/>
            <person name="Barry K."/>
            <person name="Choi C."/>
            <person name="Cichocki N."/>
            <person name="Clum A."/>
            <person name="Copeland A."/>
            <person name="Hainaut M."/>
            <person name="Haridas S."/>
            <person name="Labutti K."/>
            <person name="Lindquist E."/>
            <person name="Lipzen A."/>
            <person name="Khouja H.-R."/>
            <person name="Murat C."/>
            <person name="Ohm R."/>
            <person name="Olson A."/>
            <person name="Spatafora J."/>
            <person name="Veneault-Fourrey C."/>
            <person name="Henrissat B."/>
            <person name="Grigoriev I."/>
            <person name="Martin F."/>
            <person name="Perotto S."/>
        </authorList>
    </citation>
    <scope>NUCLEOTIDE SEQUENCE [LARGE SCALE GENOMIC DNA]</scope>
    <source>
        <strain evidence="2 3">F</strain>
    </source>
</reference>
<evidence type="ECO:0000313" key="3">
    <source>
        <dbReference type="Proteomes" id="UP000235786"/>
    </source>
</evidence>
<protein>
    <submittedName>
        <fullName evidence="2">GroES-like protein</fullName>
    </submittedName>
</protein>
<dbReference type="STRING" id="1149755.A0A2J6RUC3"/>
<dbReference type="InterPro" id="IPR052711">
    <property type="entry name" value="Zinc_ADH-like"/>
</dbReference>
<dbReference type="InterPro" id="IPR013149">
    <property type="entry name" value="ADH-like_C"/>
</dbReference>
<dbReference type="SUPFAM" id="SSF51735">
    <property type="entry name" value="NAD(P)-binding Rossmann-fold domains"/>
    <property type="match status" value="1"/>
</dbReference>
<proteinExistence type="predicted"/>